<keyword evidence="2" id="KW-1133">Transmembrane helix</keyword>
<feature type="disulfide bond" evidence="1">
    <location>
        <begin position="31"/>
        <end position="239"/>
    </location>
</feature>
<dbReference type="PRINTS" id="PR00347">
    <property type="entry name" value="THAUMATIN"/>
</dbReference>
<dbReference type="Pfam" id="PF00314">
    <property type="entry name" value="Thaumatin"/>
    <property type="match status" value="1"/>
</dbReference>
<dbReference type="PIRSF" id="PIRSF002703">
    <property type="entry name" value="Thaumatin"/>
    <property type="match status" value="1"/>
</dbReference>
<dbReference type="InterPro" id="IPR001938">
    <property type="entry name" value="Thaumatin"/>
</dbReference>
<dbReference type="SMART" id="SM00205">
    <property type="entry name" value="THN"/>
    <property type="match status" value="1"/>
</dbReference>
<dbReference type="AlphaFoldDB" id="A0A835QQS1"/>
<sequence>MVSSISLLLFLNCFLIAKGTVVTTFTFVNKCGFTVWPGILSNAGHPPLPTTGFELPSAASRSVPSPVGWSGRIWARTGCAFDNSSRGACATGDCGAGGVECSGNGAAPPVTLAEFTLGDGGGLDFYDVSLVDGYNLPLVVAGGGGRCAETGCAVDVNRRCPAELRVGEGQAVACRSACEAFGKPEYCCRGDFASPQACRPTAYSKMFKEACPKSYSYAYDDATSTFTCSAAGEYTITFCPDSTPSEKSSRDSPTAGGGLALESDTWLASLAYESDATPKSVAISSLLASFVAFSGIALPFLMKT</sequence>
<evidence type="ECO:0000256" key="3">
    <source>
        <dbReference type="SAM" id="SignalP"/>
    </source>
</evidence>
<feature type="disulfide bond" evidence="1">
    <location>
        <begin position="94"/>
        <end position="101"/>
    </location>
</feature>
<evidence type="ECO:0000256" key="2">
    <source>
        <dbReference type="SAM" id="Phobius"/>
    </source>
</evidence>
<feature type="signal peptide" evidence="3">
    <location>
        <begin position="1"/>
        <end position="19"/>
    </location>
</feature>
<dbReference type="EMBL" id="JADCNM010000006">
    <property type="protein sequence ID" value="KAG0477875.1"/>
    <property type="molecule type" value="Genomic_DNA"/>
</dbReference>
<name>A0A835QQS1_VANPL</name>
<dbReference type="OrthoDB" id="430315at2759"/>
<feature type="disulfide bond" evidence="1">
    <location>
        <begin position="178"/>
        <end position="187"/>
    </location>
</feature>
<evidence type="ECO:0000313" key="5">
    <source>
        <dbReference type="Proteomes" id="UP000639772"/>
    </source>
</evidence>
<feature type="disulfide bond" evidence="1">
    <location>
        <begin position="79"/>
        <end position="89"/>
    </location>
</feature>
<dbReference type="PANTHER" id="PTHR31048">
    <property type="entry name" value="OS03G0233200 PROTEIN"/>
    <property type="match status" value="1"/>
</dbReference>
<reference evidence="4 5" key="1">
    <citation type="journal article" date="2020" name="Nat. Food">
        <title>A phased Vanilla planifolia genome enables genetic improvement of flavour and production.</title>
        <authorList>
            <person name="Hasing T."/>
            <person name="Tang H."/>
            <person name="Brym M."/>
            <person name="Khazi F."/>
            <person name="Huang T."/>
            <person name="Chambers A.H."/>
        </authorList>
    </citation>
    <scope>NUCLEOTIDE SEQUENCE [LARGE SCALE GENOMIC DNA]</scope>
    <source>
        <tissue evidence="4">Leaf</tissue>
    </source>
</reference>
<feature type="chain" id="PRO_5032535344" evidence="3">
    <location>
        <begin position="20"/>
        <end position="304"/>
    </location>
</feature>
<feature type="disulfide bond" evidence="1">
    <location>
        <begin position="152"/>
        <end position="211"/>
    </location>
</feature>
<proteinExistence type="predicted"/>
<dbReference type="SUPFAM" id="SSF49870">
    <property type="entry name" value="Osmotin, thaumatin-like protein"/>
    <property type="match status" value="1"/>
</dbReference>
<dbReference type="PROSITE" id="PS51367">
    <property type="entry name" value="THAUMATIN_2"/>
    <property type="match status" value="1"/>
</dbReference>
<keyword evidence="2" id="KW-0812">Transmembrane</keyword>
<dbReference type="Gene3D" id="2.60.110.10">
    <property type="entry name" value="Thaumatin"/>
    <property type="match status" value="1"/>
</dbReference>
<comment type="caution">
    <text evidence="4">The sequence shown here is derived from an EMBL/GenBank/DDBJ whole genome shotgun (WGS) entry which is preliminary data.</text>
</comment>
<dbReference type="FunFam" id="2.60.110.10:FF:000001">
    <property type="entry name" value="THAUMATIN-LIKE PROTEIN 1"/>
    <property type="match status" value="1"/>
</dbReference>
<accession>A0A835QQS1</accession>
<dbReference type="InterPro" id="IPR037176">
    <property type="entry name" value="Osmotin/thaumatin-like_sf"/>
</dbReference>
<feature type="transmembrane region" description="Helical" evidence="2">
    <location>
        <begin position="281"/>
        <end position="301"/>
    </location>
</feature>
<feature type="disulfide bond" evidence="1">
    <location>
        <begin position="147"/>
        <end position="228"/>
    </location>
</feature>
<dbReference type="Proteomes" id="UP000639772">
    <property type="component" value="Chromosome 6"/>
</dbReference>
<keyword evidence="3" id="KW-0732">Signal</keyword>
<feature type="disulfide bond" evidence="1">
    <location>
        <begin position="160"/>
        <end position="174"/>
    </location>
</feature>
<keyword evidence="2" id="KW-0472">Membrane</keyword>
<gene>
    <name evidence="4" type="ORF">HPP92_012594</name>
</gene>
<organism evidence="4 5">
    <name type="scientific">Vanilla planifolia</name>
    <name type="common">Vanilla</name>
    <dbReference type="NCBI Taxonomy" id="51239"/>
    <lineage>
        <taxon>Eukaryota</taxon>
        <taxon>Viridiplantae</taxon>
        <taxon>Streptophyta</taxon>
        <taxon>Embryophyta</taxon>
        <taxon>Tracheophyta</taxon>
        <taxon>Spermatophyta</taxon>
        <taxon>Magnoliopsida</taxon>
        <taxon>Liliopsida</taxon>
        <taxon>Asparagales</taxon>
        <taxon>Orchidaceae</taxon>
        <taxon>Vanilloideae</taxon>
        <taxon>Vanilleae</taxon>
        <taxon>Vanilla</taxon>
    </lineage>
</organism>
<evidence type="ECO:0000256" key="1">
    <source>
        <dbReference type="PIRSR" id="PIRSR002703-1"/>
    </source>
</evidence>
<evidence type="ECO:0000313" key="4">
    <source>
        <dbReference type="EMBL" id="KAG0477875.1"/>
    </source>
</evidence>
<dbReference type="CDD" id="cd09218">
    <property type="entry name" value="TLP-PA"/>
    <property type="match status" value="1"/>
</dbReference>
<protein>
    <submittedName>
        <fullName evidence="4">Uncharacterized protein</fullName>
    </submittedName>
</protein>
<feature type="disulfide bond" evidence="1">
    <location>
        <begin position="188"/>
        <end position="198"/>
    </location>
</feature>
<keyword evidence="1" id="KW-1015">Disulfide bond</keyword>